<dbReference type="EMBL" id="ML213627">
    <property type="protein sequence ID" value="TFK34833.1"/>
    <property type="molecule type" value="Genomic_DNA"/>
</dbReference>
<dbReference type="GO" id="GO:0006086">
    <property type="term" value="P:pyruvate decarboxylation to acetyl-CoA"/>
    <property type="evidence" value="ECO:0007669"/>
    <property type="project" value="InterPro"/>
</dbReference>
<dbReference type="Proteomes" id="UP000308652">
    <property type="component" value="Unassembled WGS sequence"/>
</dbReference>
<proteinExistence type="predicted"/>
<organism evidence="4 5">
    <name type="scientific">Crucibulum laeve</name>
    <dbReference type="NCBI Taxonomy" id="68775"/>
    <lineage>
        <taxon>Eukaryota</taxon>
        <taxon>Fungi</taxon>
        <taxon>Dikarya</taxon>
        <taxon>Basidiomycota</taxon>
        <taxon>Agaricomycotina</taxon>
        <taxon>Agaricomycetes</taxon>
        <taxon>Agaricomycetidae</taxon>
        <taxon>Agaricales</taxon>
        <taxon>Agaricineae</taxon>
        <taxon>Nidulariaceae</taxon>
        <taxon>Crucibulum</taxon>
    </lineage>
</organism>
<dbReference type="Pfam" id="PF00364">
    <property type="entry name" value="Biotin_lipoyl"/>
    <property type="match status" value="1"/>
</dbReference>
<dbReference type="AlphaFoldDB" id="A0A5C3LR76"/>
<evidence type="ECO:0000256" key="1">
    <source>
        <dbReference type="ARBA" id="ARBA00022823"/>
    </source>
</evidence>
<protein>
    <submittedName>
        <fullName evidence="4">Single hybrid motif-containing protein</fullName>
    </submittedName>
</protein>
<feature type="domain" description="Lipoyl-binding" evidence="3">
    <location>
        <begin position="39"/>
        <end position="115"/>
    </location>
</feature>
<dbReference type="OrthoDB" id="537444at2759"/>
<reference evidence="4 5" key="1">
    <citation type="journal article" date="2019" name="Nat. Ecol. Evol.">
        <title>Megaphylogeny resolves global patterns of mushroom evolution.</title>
        <authorList>
            <person name="Varga T."/>
            <person name="Krizsan K."/>
            <person name="Foldi C."/>
            <person name="Dima B."/>
            <person name="Sanchez-Garcia M."/>
            <person name="Sanchez-Ramirez S."/>
            <person name="Szollosi G.J."/>
            <person name="Szarkandi J.G."/>
            <person name="Papp V."/>
            <person name="Albert L."/>
            <person name="Andreopoulos W."/>
            <person name="Angelini C."/>
            <person name="Antonin V."/>
            <person name="Barry K.W."/>
            <person name="Bougher N.L."/>
            <person name="Buchanan P."/>
            <person name="Buyck B."/>
            <person name="Bense V."/>
            <person name="Catcheside P."/>
            <person name="Chovatia M."/>
            <person name="Cooper J."/>
            <person name="Damon W."/>
            <person name="Desjardin D."/>
            <person name="Finy P."/>
            <person name="Geml J."/>
            <person name="Haridas S."/>
            <person name="Hughes K."/>
            <person name="Justo A."/>
            <person name="Karasinski D."/>
            <person name="Kautmanova I."/>
            <person name="Kiss B."/>
            <person name="Kocsube S."/>
            <person name="Kotiranta H."/>
            <person name="LaButti K.M."/>
            <person name="Lechner B.E."/>
            <person name="Liimatainen K."/>
            <person name="Lipzen A."/>
            <person name="Lukacs Z."/>
            <person name="Mihaltcheva S."/>
            <person name="Morgado L.N."/>
            <person name="Niskanen T."/>
            <person name="Noordeloos M.E."/>
            <person name="Ohm R.A."/>
            <person name="Ortiz-Santana B."/>
            <person name="Ovrebo C."/>
            <person name="Racz N."/>
            <person name="Riley R."/>
            <person name="Savchenko A."/>
            <person name="Shiryaev A."/>
            <person name="Soop K."/>
            <person name="Spirin V."/>
            <person name="Szebenyi C."/>
            <person name="Tomsovsky M."/>
            <person name="Tulloss R.E."/>
            <person name="Uehling J."/>
            <person name="Grigoriev I.V."/>
            <person name="Vagvolgyi C."/>
            <person name="Papp T."/>
            <person name="Martin F.M."/>
            <person name="Miettinen O."/>
            <person name="Hibbett D.S."/>
            <person name="Nagy L.G."/>
        </authorList>
    </citation>
    <scope>NUCLEOTIDE SEQUENCE [LARGE SCALE GENOMIC DNA]</scope>
    <source>
        <strain evidence="4 5">CBS 166.37</strain>
    </source>
</reference>
<gene>
    <name evidence="4" type="ORF">BDQ12DRAFT_688925</name>
</gene>
<dbReference type="GO" id="GO:0004742">
    <property type="term" value="F:dihydrolipoyllysine-residue acetyltransferase activity"/>
    <property type="evidence" value="ECO:0007669"/>
    <property type="project" value="TreeGrafter"/>
</dbReference>
<dbReference type="SUPFAM" id="SSF51230">
    <property type="entry name" value="Single hybrid motif"/>
    <property type="match status" value="1"/>
</dbReference>
<evidence type="ECO:0000256" key="2">
    <source>
        <dbReference type="SAM" id="MobiDB-lite"/>
    </source>
</evidence>
<sequence length="267" mass="29285">MTGFTLNSVSKAAVQTRNVQKRSFAQNIARRWLHGSMKRQAIMMPAMSPLMTEGTITRWKKKEGEAFAPGDVLLQIESDIYMIDVEAHSPGILGKILMPDGTTNVPVEQIIALVARTPEELATLQTQHLAPSPPPLNPIPSAPSMSMSPFSPRPTDQFRPMLTPRSPRTPSLFELQSMGMGHRTIGSPMLTRAFSTGDSRPLMSPGLPEDSGSPVTPTQDQIQAASRIIESTVSEDKELDGAAIRRMIVNNLSRNSIPQTDDFHDFL</sequence>
<dbReference type="GO" id="GO:0045254">
    <property type="term" value="C:pyruvate dehydrogenase complex"/>
    <property type="evidence" value="ECO:0007669"/>
    <property type="project" value="InterPro"/>
</dbReference>
<dbReference type="Gene3D" id="2.40.50.100">
    <property type="match status" value="1"/>
</dbReference>
<dbReference type="STRING" id="68775.A0A5C3LR76"/>
<evidence type="ECO:0000313" key="5">
    <source>
        <dbReference type="Proteomes" id="UP000308652"/>
    </source>
</evidence>
<dbReference type="PROSITE" id="PS50968">
    <property type="entry name" value="BIOTINYL_LIPOYL"/>
    <property type="match status" value="1"/>
</dbReference>
<dbReference type="CDD" id="cd06849">
    <property type="entry name" value="lipoyl_domain"/>
    <property type="match status" value="1"/>
</dbReference>
<keyword evidence="1" id="KW-0450">Lipoyl</keyword>
<dbReference type="InterPro" id="IPR000089">
    <property type="entry name" value="Biotin_lipoyl"/>
</dbReference>
<feature type="region of interest" description="Disordered" evidence="2">
    <location>
        <begin position="195"/>
        <end position="218"/>
    </location>
</feature>
<accession>A0A5C3LR76</accession>
<dbReference type="FunFam" id="2.40.50.100:FF:000010">
    <property type="entry name" value="Acetyltransferase component of pyruvate dehydrogenase complex"/>
    <property type="match status" value="1"/>
</dbReference>
<evidence type="ECO:0000259" key="3">
    <source>
        <dbReference type="PROSITE" id="PS50968"/>
    </source>
</evidence>
<keyword evidence="5" id="KW-1185">Reference proteome</keyword>
<evidence type="ECO:0000313" key="4">
    <source>
        <dbReference type="EMBL" id="TFK34833.1"/>
    </source>
</evidence>
<dbReference type="PANTHER" id="PTHR23151">
    <property type="entry name" value="DIHYDROLIPOAMIDE ACETYL/SUCCINYL-TRANSFERASE-RELATED"/>
    <property type="match status" value="1"/>
</dbReference>
<name>A0A5C3LR76_9AGAR</name>
<dbReference type="InterPro" id="IPR045257">
    <property type="entry name" value="E2/Pdx1"/>
</dbReference>
<dbReference type="PANTHER" id="PTHR23151:SF90">
    <property type="entry name" value="DIHYDROLIPOYLLYSINE-RESIDUE ACETYLTRANSFERASE COMPONENT OF PYRUVATE DEHYDROGENASE COMPLEX, MITOCHONDRIAL-RELATED"/>
    <property type="match status" value="1"/>
</dbReference>
<dbReference type="InterPro" id="IPR011053">
    <property type="entry name" value="Single_hybrid_motif"/>
</dbReference>